<evidence type="ECO:0000313" key="3">
    <source>
        <dbReference type="Proteomes" id="UP000053097"/>
    </source>
</evidence>
<reference evidence="1 3" key="1">
    <citation type="journal article" date="2014" name="Curr. Biol.">
        <title>The genome of the clonal raider ant Cerapachys biroi.</title>
        <authorList>
            <person name="Oxley P.R."/>
            <person name="Ji L."/>
            <person name="Fetter-Pruneda I."/>
            <person name="McKenzie S.K."/>
            <person name="Li C."/>
            <person name="Hu H."/>
            <person name="Zhang G."/>
            <person name="Kronauer D.J."/>
        </authorList>
    </citation>
    <scope>NUCLEOTIDE SEQUENCE [LARGE SCALE GENOMIC DNA]</scope>
</reference>
<dbReference type="AlphaFoldDB" id="A0A026WBJ8"/>
<proteinExistence type="predicted"/>
<dbReference type="Proteomes" id="UP000279307">
    <property type="component" value="Chromosome 12"/>
</dbReference>
<dbReference type="EMBL" id="KK107341">
    <property type="protein sequence ID" value="EZA52419.1"/>
    <property type="molecule type" value="Genomic_DNA"/>
</dbReference>
<reference evidence="2 4" key="2">
    <citation type="journal article" date="2018" name="Genome Res.">
        <title>The genomic architecture and molecular evolution of ant odorant receptors.</title>
        <authorList>
            <person name="McKenzie S.K."/>
            <person name="Kronauer D.J.C."/>
        </authorList>
    </citation>
    <scope>NUCLEOTIDE SEQUENCE [LARGE SCALE GENOMIC DNA]</scope>
    <source>
        <strain evidence="2">Clonal line C1</strain>
    </source>
</reference>
<evidence type="ECO:0000313" key="2">
    <source>
        <dbReference type="EMBL" id="RLU16319.1"/>
    </source>
</evidence>
<evidence type="ECO:0000313" key="4">
    <source>
        <dbReference type="Proteomes" id="UP000279307"/>
    </source>
</evidence>
<accession>A0A026WBJ8</accession>
<dbReference type="OrthoDB" id="7544578at2759"/>
<keyword evidence="3" id="KW-1185">Reference proteome</keyword>
<gene>
    <name evidence="2" type="ORF">DMN91_012079</name>
    <name evidence="1" type="ORF">X777_08562</name>
</gene>
<dbReference type="Proteomes" id="UP000053097">
    <property type="component" value="Unassembled WGS sequence"/>
</dbReference>
<reference evidence="2" key="3">
    <citation type="submission" date="2018-07" db="EMBL/GenBank/DDBJ databases">
        <authorList>
            <person name="Mckenzie S.K."/>
            <person name="Kronauer D.J.C."/>
        </authorList>
    </citation>
    <scope>NUCLEOTIDE SEQUENCE</scope>
    <source>
        <strain evidence="2">Clonal line C1</strain>
    </source>
</reference>
<name>A0A026WBJ8_OOCBI</name>
<evidence type="ECO:0000313" key="1">
    <source>
        <dbReference type="EMBL" id="EZA52419.1"/>
    </source>
</evidence>
<protein>
    <submittedName>
        <fullName evidence="1">Uncharacterized protein</fullName>
    </submittedName>
</protein>
<dbReference type="EMBL" id="QOIP01000012">
    <property type="protein sequence ID" value="RLU16319.1"/>
    <property type="molecule type" value="Genomic_DNA"/>
</dbReference>
<sequence>MIVRIVTLNMKGVIIKWGMKLNLRAKGSILCYTILCENKKTYCVPERDLRQADVPVMNTDDIIGIYFSKFKGTCYMPNEMLANEYPDDVLYLLRHMNNEL</sequence>
<organism evidence="1 3">
    <name type="scientific">Ooceraea biroi</name>
    <name type="common">Clonal raider ant</name>
    <name type="synonym">Cerapachys biroi</name>
    <dbReference type="NCBI Taxonomy" id="2015173"/>
    <lineage>
        <taxon>Eukaryota</taxon>
        <taxon>Metazoa</taxon>
        <taxon>Ecdysozoa</taxon>
        <taxon>Arthropoda</taxon>
        <taxon>Hexapoda</taxon>
        <taxon>Insecta</taxon>
        <taxon>Pterygota</taxon>
        <taxon>Neoptera</taxon>
        <taxon>Endopterygota</taxon>
        <taxon>Hymenoptera</taxon>
        <taxon>Apocrita</taxon>
        <taxon>Aculeata</taxon>
        <taxon>Formicoidea</taxon>
        <taxon>Formicidae</taxon>
        <taxon>Dorylinae</taxon>
        <taxon>Ooceraea</taxon>
    </lineage>
</organism>